<dbReference type="EMBL" id="JALJOQ010000076">
    <property type="protein sequence ID" value="KAK9801416.1"/>
    <property type="molecule type" value="Genomic_DNA"/>
</dbReference>
<dbReference type="PANTHER" id="PTHR47972">
    <property type="entry name" value="KINESIN-LIKE PROTEIN KLP-3"/>
    <property type="match status" value="1"/>
</dbReference>
<evidence type="ECO:0000256" key="2">
    <source>
        <dbReference type="ARBA" id="ARBA00022840"/>
    </source>
</evidence>
<gene>
    <name evidence="8" type="ORF">WJX73_009180</name>
</gene>
<sequence length="1016" mass="108168">MPGQDDSMPEAPLEGMPVGKYFLRKRSKDTAQAATETSSRSPHDSRDSNDPAAVESGPSAISSEVVRYAAGEAEAPPAVFRLEEFLEEHASEGTAEAREVQSASEAAVCSEPASLGNDAAAPADQKTGSQSLAEAPALAAAESALRQAEEAKAALQAQLDDFQSREHGEMEMAERLQGLQEELEERDSKIAESKALASAKTQELRNERIQGDMAKATLLEALREGQERAAASIRPTARELHHVGQDGSLLQIITKFAGLYVALQERYVDEAAQRRRLHNALVDMKGAIRVFARLRPALPHEAGLPLAIECDSMGAVVDATTRMSGRAGGSRHCRFEYDTVFGPASTQDDIYAEAAPVITSVLDGYHVCMFAYGQTASGKTHTMQGARDDPGVNFRALDDLFRLVAARSPEADYEIHVSLTEVYLEKIRDLLNSSSAPNLEVKHNAFGSYLPGLVEKKVTSASEAQHWLSVGLAARASAETAMNTRSSRSHCLLCIRTTGRSRLTGDVWRAKLWLVDLAGSERLDKATVDRGPDASKRLAEAQFINKSLASLGDCIHALAVRAPHVPFRNSKLTYMLQDSLAGGSKTVMFANVAPCERDAGESVCSLNFAARVRGVELGAVRKNIDAAADVRLLQAQVAAQQSQMAEMAVEQERLQSELRALRLAAPPAAPSPLAKPSAGPSPLADKARSTKLAHGSPAQRRRSPQRKASLPTKPSWNTGVGSSAVGGPGVKGHMRPPPPRVAPLPKGAASAFQTPRSARHRTPRSAIRGLVDKTLRRVSNATGMAKTSAQAIMRNTSKIPQSALKGAKHPLTQKPPMAATSSSSLAGVPSLPMGVPRAEPPSDRIAAVHAPVRPSHSLPPPGPLKAEEAKEPAPAPTMGATGVSGARPPMVPRLNLPPMFPLPSSANSTPRDSQRELSSREDDLATTLAPKTGPQHDKLVSPDENSASLAKFMAYYQSQGPRQSISHTATGGKEGAARQSIAGPARVRAQVPKTPAPALWARADRTPMPARHASQS</sequence>
<keyword evidence="1 4" id="KW-0547">Nucleotide-binding</keyword>
<dbReference type="SUPFAM" id="SSF52540">
    <property type="entry name" value="P-loop containing nucleoside triphosphate hydrolases"/>
    <property type="match status" value="1"/>
</dbReference>
<evidence type="ECO:0000259" key="7">
    <source>
        <dbReference type="PROSITE" id="PS50067"/>
    </source>
</evidence>
<keyword evidence="2 4" id="KW-0067">ATP-binding</keyword>
<feature type="region of interest" description="Disordered" evidence="6">
    <location>
        <begin position="960"/>
        <end position="1016"/>
    </location>
</feature>
<dbReference type="PRINTS" id="PR00380">
    <property type="entry name" value="KINESINHEAVY"/>
</dbReference>
<dbReference type="Pfam" id="PF00225">
    <property type="entry name" value="Kinesin"/>
    <property type="match status" value="1"/>
</dbReference>
<dbReference type="GO" id="GO:0007018">
    <property type="term" value="P:microtubule-based movement"/>
    <property type="evidence" value="ECO:0007669"/>
    <property type="project" value="InterPro"/>
</dbReference>
<evidence type="ECO:0000313" key="8">
    <source>
        <dbReference type="EMBL" id="KAK9801416.1"/>
    </source>
</evidence>
<feature type="region of interest" description="Disordered" evidence="6">
    <location>
        <begin position="90"/>
        <end position="133"/>
    </location>
</feature>
<feature type="region of interest" description="Disordered" evidence="6">
    <location>
        <begin position="806"/>
        <end position="945"/>
    </location>
</feature>
<accession>A0AAW1P067</accession>
<evidence type="ECO:0000256" key="1">
    <source>
        <dbReference type="ARBA" id="ARBA00022741"/>
    </source>
</evidence>
<dbReference type="SMART" id="SM00129">
    <property type="entry name" value="KISc"/>
    <property type="match status" value="1"/>
</dbReference>
<keyword evidence="5" id="KW-0175">Coiled coil</keyword>
<dbReference type="InterPro" id="IPR036961">
    <property type="entry name" value="Kinesin_motor_dom_sf"/>
</dbReference>
<feature type="coiled-coil region" evidence="5">
    <location>
        <begin position="138"/>
        <end position="196"/>
    </location>
</feature>
<comment type="similarity">
    <text evidence="4">Belongs to the TRAFAC class myosin-kinesin ATPase superfamily. Kinesin family.</text>
</comment>
<dbReference type="PROSITE" id="PS50067">
    <property type="entry name" value="KINESIN_MOTOR_2"/>
    <property type="match status" value="1"/>
</dbReference>
<dbReference type="Gene3D" id="3.40.850.10">
    <property type="entry name" value="Kinesin motor domain"/>
    <property type="match status" value="1"/>
</dbReference>
<dbReference type="InterPro" id="IPR001752">
    <property type="entry name" value="Kinesin_motor_dom"/>
</dbReference>
<dbReference type="GO" id="GO:0005524">
    <property type="term" value="F:ATP binding"/>
    <property type="evidence" value="ECO:0007669"/>
    <property type="project" value="UniProtKB-UniRule"/>
</dbReference>
<feature type="region of interest" description="Disordered" evidence="6">
    <location>
        <begin position="667"/>
        <end position="765"/>
    </location>
</feature>
<keyword evidence="3 4" id="KW-0505">Motor protein</keyword>
<proteinExistence type="inferred from homology"/>
<evidence type="ECO:0000313" key="9">
    <source>
        <dbReference type="Proteomes" id="UP001465755"/>
    </source>
</evidence>
<dbReference type="PANTHER" id="PTHR47972:SF28">
    <property type="entry name" value="KINESIN-LIKE PROTEIN KLP-3"/>
    <property type="match status" value="1"/>
</dbReference>
<feature type="compositionally biased region" description="Basic and acidic residues" evidence="6">
    <location>
        <begin position="90"/>
        <end position="99"/>
    </location>
</feature>
<feature type="region of interest" description="Disordered" evidence="6">
    <location>
        <begin position="1"/>
        <end position="59"/>
    </location>
</feature>
<feature type="compositionally biased region" description="Polar residues" evidence="6">
    <location>
        <begin position="960"/>
        <end position="969"/>
    </location>
</feature>
<name>A0AAW1P067_9CHLO</name>
<evidence type="ECO:0000256" key="6">
    <source>
        <dbReference type="SAM" id="MobiDB-lite"/>
    </source>
</evidence>
<feature type="binding site" evidence="4">
    <location>
        <begin position="373"/>
        <end position="380"/>
    </location>
    <ligand>
        <name>ATP</name>
        <dbReference type="ChEBI" id="CHEBI:30616"/>
    </ligand>
</feature>
<dbReference type="GO" id="GO:0015630">
    <property type="term" value="C:microtubule cytoskeleton"/>
    <property type="evidence" value="ECO:0007669"/>
    <property type="project" value="TreeGrafter"/>
</dbReference>
<feature type="compositionally biased region" description="Low complexity" evidence="6">
    <location>
        <begin position="667"/>
        <end position="684"/>
    </location>
</feature>
<protein>
    <recommendedName>
        <fullName evidence="7">Kinesin motor domain-containing protein</fullName>
    </recommendedName>
</protein>
<dbReference type="GO" id="GO:0003777">
    <property type="term" value="F:microtubule motor activity"/>
    <property type="evidence" value="ECO:0007669"/>
    <property type="project" value="InterPro"/>
</dbReference>
<dbReference type="AlphaFoldDB" id="A0AAW1P067"/>
<dbReference type="InterPro" id="IPR019821">
    <property type="entry name" value="Kinesin_motor_CS"/>
</dbReference>
<organism evidence="8 9">
    <name type="scientific">Symbiochloris irregularis</name>
    <dbReference type="NCBI Taxonomy" id="706552"/>
    <lineage>
        <taxon>Eukaryota</taxon>
        <taxon>Viridiplantae</taxon>
        <taxon>Chlorophyta</taxon>
        <taxon>core chlorophytes</taxon>
        <taxon>Trebouxiophyceae</taxon>
        <taxon>Trebouxiales</taxon>
        <taxon>Trebouxiaceae</taxon>
        <taxon>Symbiochloris</taxon>
    </lineage>
</organism>
<dbReference type="InterPro" id="IPR027417">
    <property type="entry name" value="P-loop_NTPase"/>
</dbReference>
<dbReference type="GO" id="GO:0008017">
    <property type="term" value="F:microtubule binding"/>
    <property type="evidence" value="ECO:0007669"/>
    <property type="project" value="InterPro"/>
</dbReference>
<dbReference type="PROSITE" id="PS00411">
    <property type="entry name" value="KINESIN_MOTOR_1"/>
    <property type="match status" value="1"/>
</dbReference>
<evidence type="ECO:0000256" key="3">
    <source>
        <dbReference type="ARBA" id="ARBA00023175"/>
    </source>
</evidence>
<evidence type="ECO:0000256" key="5">
    <source>
        <dbReference type="SAM" id="Coils"/>
    </source>
</evidence>
<evidence type="ECO:0000256" key="4">
    <source>
        <dbReference type="PROSITE-ProRule" id="PRU00283"/>
    </source>
</evidence>
<dbReference type="InterPro" id="IPR027640">
    <property type="entry name" value="Kinesin-like_fam"/>
</dbReference>
<feature type="domain" description="Kinesin motor" evidence="7">
    <location>
        <begin position="287"/>
        <end position="615"/>
    </location>
</feature>
<feature type="coiled-coil region" evidence="5">
    <location>
        <begin position="637"/>
        <end position="664"/>
    </location>
</feature>
<feature type="compositionally biased region" description="Polar residues" evidence="6">
    <location>
        <begin position="30"/>
        <end position="40"/>
    </location>
</feature>
<reference evidence="8 9" key="1">
    <citation type="journal article" date="2024" name="Nat. Commun.">
        <title>Phylogenomics reveals the evolutionary origins of lichenization in chlorophyte algae.</title>
        <authorList>
            <person name="Puginier C."/>
            <person name="Libourel C."/>
            <person name="Otte J."/>
            <person name="Skaloud P."/>
            <person name="Haon M."/>
            <person name="Grisel S."/>
            <person name="Petersen M."/>
            <person name="Berrin J.G."/>
            <person name="Delaux P.M."/>
            <person name="Dal Grande F."/>
            <person name="Keller J."/>
        </authorList>
    </citation>
    <scope>NUCLEOTIDE SEQUENCE [LARGE SCALE GENOMIC DNA]</scope>
    <source>
        <strain evidence="8 9">SAG 2036</strain>
    </source>
</reference>
<keyword evidence="9" id="KW-1185">Reference proteome</keyword>
<feature type="compositionally biased region" description="Basic and acidic residues" evidence="6">
    <location>
        <begin position="912"/>
        <end position="923"/>
    </location>
</feature>
<comment type="caution">
    <text evidence="8">The sequence shown here is derived from an EMBL/GenBank/DDBJ whole genome shotgun (WGS) entry which is preliminary data.</text>
</comment>
<dbReference type="Proteomes" id="UP001465755">
    <property type="component" value="Unassembled WGS sequence"/>
</dbReference>